<protein>
    <recommendedName>
        <fullName evidence="12">(S)-3-amino-2-methylpropionate transaminase</fullName>
        <ecNumber evidence="6">2.6.1.19</ecNumber>
        <ecNumber evidence="5">2.6.1.22</ecNumber>
    </recommendedName>
    <alternativeName>
        <fullName evidence="13">GABA aminotransferase</fullName>
    </alternativeName>
    <alternativeName>
        <fullName evidence="11">Gamma-amino-N-butyrate transaminase</fullName>
    </alternativeName>
    <alternativeName>
        <fullName evidence="15">Glutamate:succinic semialdehyde transaminase</fullName>
    </alternativeName>
    <alternativeName>
        <fullName evidence="10">L-AIBAT</fullName>
    </alternativeName>
</protein>
<dbReference type="InterPro" id="IPR015422">
    <property type="entry name" value="PyrdxlP-dep_Trfase_small"/>
</dbReference>
<dbReference type="NCBIfam" id="TIGR00700">
    <property type="entry name" value="GABAtrnsam"/>
    <property type="match status" value="1"/>
</dbReference>
<dbReference type="PIRSF" id="PIRSF000521">
    <property type="entry name" value="Transaminase_4ab_Lys_Orn"/>
    <property type="match status" value="1"/>
</dbReference>
<dbReference type="GO" id="GO:0034386">
    <property type="term" value="F:4-aminobutyrate:2-oxoglutarate transaminase activity"/>
    <property type="evidence" value="ECO:0007669"/>
    <property type="project" value="UniProtKB-EC"/>
</dbReference>
<keyword evidence="7 17" id="KW-0032">Aminotransferase</keyword>
<dbReference type="GO" id="GO:0009448">
    <property type="term" value="P:gamma-aminobutyric acid metabolic process"/>
    <property type="evidence" value="ECO:0007669"/>
    <property type="project" value="InterPro"/>
</dbReference>
<dbReference type="OrthoDB" id="9807885at2"/>
<evidence type="ECO:0000256" key="11">
    <source>
        <dbReference type="ARBA" id="ARBA00030204"/>
    </source>
</evidence>
<comment type="cofactor">
    <cofactor evidence="2">
        <name>pyridoxal 5'-phosphate</name>
        <dbReference type="ChEBI" id="CHEBI:597326"/>
    </cofactor>
</comment>
<dbReference type="Pfam" id="PF00202">
    <property type="entry name" value="Aminotran_3"/>
    <property type="match status" value="1"/>
</dbReference>
<evidence type="ECO:0000256" key="12">
    <source>
        <dbReference type="ARBA" id="ARBA00030857"/>
    </source>
</evidence>
<proteinExistence type="inferred from homology"/>
<evidence type="ECO:0000256" key="3">
    <source>
        <dbReference type="ARBA" id="ARBA00005176"/>
    </source>
</evidence>
<evidence type="ECO:0000256" key="9">
    <source>
        <dbReference type="ARBA" id="ARBA00022898"/>
    </source>
</evidence>
<evidence type="ECO:0000256" key="2">
    <source>
        <dbReference type="ARBA" id="ARBA00001933"/>
    </source>
</evidence>
<dbReference type="EC" id="2.6.1.19" evidence="6"/>
<evidence type="ECO:0000313" key="17">
    <source>
        <dbReference type="EMBL" id="MRX72880.1"/>
    </source>
</evidence>
<dbReference type="EMBL" id="WKKI01000023">
    <property type="protein sequence ID" value="MRX72880.1"/>
    <property type="molecule type" value="Genomic_DNA"/>
</dbReference>
<evidence type="ECO:0000256" key="15">
    <source>
        <dbReference type="ARBA" id="ARBA00050054"/>
    </source>
</evidence>
<dbReference type="PANTHER" id="PTHR11986">
    <property type="entry name" value="AMINOTRANSFERASE CLASS III"/>
    <property type="match status" value="1"/>
</dbReference>
<evidence type="ECO:0000256" key="13">
    <source>
        <dbReference type="ARBA" id="ARBA00031787"/>
    </source>
</evidence>
<keyword evidence="9 16" id="KW-0663">Pyridoxal phosphate</keyword>
<comment type="pathway">
    <text evidence="3">Amino-acid degradation; 4-aminobutanoate degradation.</text>
</comment>
<evidence type="ECO:0000256" key="6">
    <source>
        <dbReference type="ARBA" id="ARBA00012912"/>
    </source>
</evidence>
<evidence type="ECO:0000256" key="5">
    <source>
        <dbReference type="ARBA" id="ARBA00012876"/>
    </source>
</evidence>
<gene>
    <name evidence="17" type="primary">gabT</name>
    <name evidence="17" type="ORF">GJU40_12090</name>
</gene>
<dbReference type="InterPro" id="IPR050103">
    <property type="entry name" value="Class-III_PLP-dep_AT"/>
</dbReference>
<dbReference type="PROSITE" id="PS00600">
    <property type="entry name" value="AA_TRANSFER_CLASS_3"/>
    <property type="match status" value="1"/>
</dbReference>
<dbReference type="GO" id="GO:0047298">
    <property type="term" value="F:(S)-3-amino-2-methylpropionate transaminase activity"/>
    <property type="evidence" value="ECO:0007669"/>
    <property type="project" value="UniProtKB-EC"/>
</dbReference>
<evidence type="ECO:0000256" key="8">
    <source>
        <dbReference type="ARBA" id="ARBA00022679"/>
    </source>
</evidence>
<comment type="catalytic activity">
    <reaction evidence="14">
        <text>4-aminobutanoate + 2-oxoglutarate = succinate semialdehyde + L-glutamate</text>
        <dbReference type="Rhea" id="RHEA:23352"/>
        <dbReference type="ChEBI" id="CHEBI:16810"/>
        <dbReference type="ChEBI" id="CHEBI:29985"/>
        <dbReference type="ChEBI" id="CHEBI:57706"/>
        <dbReference type="ChEBI" id="CHEBI:59888"/>
        <dbReference type="EC" id="2.6.1.19"/>
    </reaction>
</comment>
<dbReference type="Proteomes" id="UP000448867">
    <property type="component" value="Unassembled WGS sequence"/>
</dbReference>
<dbReference type="PANTHER" id="PTHR11986:SF58">
    <property type="entry name" value="LEUCINE_METHIONINE RACEMASE"/>
    <property type="match status" value="1"/>
</dbReference>
<accession>A0A7X2J036</accession>
<dbReference type="FunFam" id="3.40.640.10:FF:000013">
    <property type="entry name" value="4-aminobutyrate aminotransferase"/>
    <property type="match status" value="1"/>
</dbReference>
<sequence>MGKLKKTIEIKTSIPGPNASKLLKLRHEHVPRGPFHTMETFLEEANGAAAKDVDGNVFLDFAGGIGTLNAGHTPKEVVAAIKNQAEKYVHPCFHVMMYEPYIQLAKELNTLAPGDGKKKTFFLSTGAEAVENAVKIARRYTGRKAIVSFERGFHGRTYMAMTLTSKVNPYKNGFGPFVPDVYKLPFPYYYQQRPKTAEEIDSEALQAIQRFFLTEVPPDQIAAFILEPVQGEGGFVIPSSHFVQSIKKICEEHGILLISDEVQTGFGRTGKWFGIEHFGVVPDLITMSKSIAAGVPISAVTGAAHIMDAPAIGEIGGTFGGSPLGCTAALQVIKKIKNEGLLNKAEEIGGTIEKASLQLQEHCSFIGEFRRLGAMAAIEITNPETGLPDKPLTDRILAAIRERGVIIMSAGLYGNVIRFLCPLIITRDQLDEGMDAIKEAFLSFSEN</sequence>
<dbReference type="EC" id="2.6.1.22" evidence="5"/>
<dbReference type="InterPro" id="IPR015421">
    <property type="entry name" value="PyrdxlP-dep_Trfase_major"/>
</dbReference>
<evidence type="ECO:0000256" key="4">
    <source>
        <dbReference type="ARBA" id="ARBA00008954"/>
    </source>
</evidence>
<dbReference type="Gene3D" id="3.40.640.10">
    <property type="entry name" value="Type I PLP-dependent aspartate aminotransferase-like (Major domain)"/>
    <property type="match status" value="1"/>
</dbReference>
<dbReference type="Gene3D" id="3.90.1150.10">
    <property type="entry name" value="Aspartate Aminotransferase, domain 1"/>
    <property type="match status" value="1"/>
</dbReference>
<dbReference type="GO" id="GO:0042802">
    <property type="term" value="F:identical protein binding"/>
    <property type="evidence" value="ECO:0007669"/>
    <property type="project" value="TreeGrafter"/>
</dbReference>
<dbReference type="AlphaFoldDB" id="A0A7X2J036"/>
<dbReference type="InterPro" id="IPR049704">
    <property type="entry name" value="Aminotrans_3_PPA_site"/>
</dbReference>
<dbReference type="GO" id="GO:0030170">
    <property type="term" value="F:pyridoxal phosphate binding"/>
    <property type="evidence" value="ECO:0007669"/>
    <property type="project" value="InterPro"/>
</dbReference>
<dbReference type="InterPro" id="IPR004632">
    <property type="entry name" value="4NH2But_aminotransferase_bac"/>
</dbReference>
<organism evidence="17 18">
    <name type="scientific">Metabacillus lacus</name>
    <dbReference type="NCBI Taxonomy" id="1983721"/>
    <lineage>
        <taxon>Bacteria</taxon>
        <taxon>Bacillati</taxon>
        <taxon>Bacillota</taxon>
        <taxon>Bacilli</taxon>
        <taxon>Bacillales</taxon>
        <taxon>Bacillaceae</taxon>
        <taxon>Metabacillus</taxon>
    </lineage>
</organism>
<reference evidence="17 18" key="1">
    <citation type="submission" date="2019-11" db="EMBL/GenBank/DDBJ databases">
        <title>Bacillus lacus genome.</title>
        <authorList>
            <person name="Allen C.J."/>
            <person name="Newman J.D."/>
        </authorList>
    </citation>
    <scope>NUCLEOTIDE SEQUENCE [LARGE SCALE GENOMIC DNA]</scope>
    <source>
        <strain evidence="17 18">KCTC 33946</strain>
    </source>
</reference>
<evidence type="ECO:0000256" key="7">
    <source>
        <dbReference type="ARBA" id="ARBA00022576"/>
    </source>
</evidence>
<evidence type="ECO:0000256" key="14">
    <source>
        <dbReference type="ARBA" id="ARBA00048021"/>
    </source>
</evidence>
<dbReference type="SUPFAM" id="SSF53383">
    <property type="entry name" value="PLP-dependent transferases"/>
    <property type="match status" value="1"/>
</dbReference>
<keyword evidence="8 17" id="KW-0808">Transferase</keyword>
<comment type="similarity">
    <text evidence="4 16">Belongs to the class-III pyridoxal-phosphate-dependent aminotransferase family.</text>
</comment>
<dbReference type="InterPro" id="IPR015424">
    <property type="entry name" value="PyrdxlP-dep_Trfase"/>
</dbReference>
<comment type="catalytic activity">
    <reaction evidence="1">
        <text>(S)-3-amino-2-methylpropanoate + 2-oxoglutarate = 2-methyl-3-oxopropanoate + L-glutamate</text>
        <dbReference type="Rhea" id="RHEA:13993"/>
        <dbReference type="ChEBI" id="CHEBI:16810"/>
        <dbReference type="ChEBI" id="CHEBI:29985"/>
        <dbReference type="ChEBI" id="CHEBI:57700"/>
        <dbReference type="ChEBI" id="CHEBI:58655"/>
        <dbReference type="EC" id="2.6.1.22"/>
    </reaction>
</comment>
<dbReference type="CDD" id="cd00610">
    <property type="entry name" value="OAT_like"/>
    <property type="match status" value="1"/>
</dbReference>
<dbReference type="InterPro" id="IPR005814">
    <property type="entry name" value="Aminotrans_3"/>
</dbReference>
<evidence type="ECO:0000313" key="18">
    <source>
        <dbReference type="Proteomes" id="UP000448867"/>
    </source>
</evidence>
<dbReference type="RefSeq" id="WP_154308039.1">
    <property type="nucleotide sequence ID" value="NZ_WKKI01000023.1"/>
</dbReference>
<evidence type="ECO:0000256" key="1">
    <source>
        <dbReference type="ARBA" id="ARBA00001750"/>
    </source>
</evidence>
<evidence type="ECO:0000256" key="10">
    <source>
        <dbReference type="ARBA" id="ARBA00029760"/>
    </source>
</evidence>
<name>A0A7X2J036_9BACI</name>
<keyword evidence="18" id="KW-1185">Reference proteome</keyword>
<comment type="caution">
    <text evidence="17">The sequence shown here is derived from an EMBL/GenBank/DDBJ whole genome shotgun (WGS) entry which is preliminary data.</text>
</comment>
<evidence type="ECO:0000256" key="16">
    <source>
        <dbReference type="RuleBase" id="RU003560"/>
    </source>
</evidence>